<organism evidence="1 2">
    <name type="scientific">Corynebacterium provencense</name>
    <dbReference type="NCBI Taxonomy" id="1737425"/>
    <lineage>
        <taxon>Bacteria</taxon>
        <taxon>Bacillati</taxon>
        <taxon>Actinomycetota</taxon>
        <taxon>Actinomycetes</taxon>
        <taxon>Mycobacteriales</taxon>
        <taxon>Corynebacteriaceae</taxon>
        <taxon>Corynebacterium</taxon>
    </lineage>
</organism>
<proteinExistence type="predicted"/>
<protein>
    <submittedName>
        <fullName evidence="1">Uncharacterized protein</fullName>
    </submittedName>
</protein>
<dbReference type="RefSeq" id="WP_162620224.1">
    <property type="nucleotide sequence ID" value="NZ_CP024988.1"/>
</dbReference>
<evidence type="ECO:0000313" key="2">
    <source>
        <dbReference type="Proteomes" id="UP000247696"/>
    </source>
</evidence>
<dbReference type="EMBL" id="CP024988">
    <property type="protein sequence ID" value="AWT26337.1"/>
    <property type="molecule type" value="Genomic_DNA"/>
</dbReference>
<dbReference type="Proteomes" id="UP000247696">
    <property type="component" value="Chromosome"/>
</dbReference>
<dbReference type="AlphaFoldDB" id="A0A2Z3YWB3"/>
<name>A0A2Z3YWB3_9CORY</name>
<accession>A0A2Z3YWB3</accession>
<reference evidence="2" key="1">
    <citation type="submission" date="2017-11" db="EMBL/GenBank/DDBJ databases">
        <title>Otitis media/interna in a cat caused by the recently described species Corynebacterium provencense.</title>
        <authorList>
            <person name="Kittl S."/>
            <person name="Brodard I."/>
            <person name="Rychener L."/>
            <person name="Jores J."/>
            <person name="Roosje P."/>
            <person name="Gobeli Brawand S."/>
        </authorList>
    </citation>
    <scope>NUCLEOTIDE SEQUENCE [LARGE SCALE GENOMIC DNA]</scope>
    <source>
        <strain evidence="2">17KM38</strain>
    </source>
</reference>
<sequence length="787" mass="87911">MSEYLDEEKLEGPHPARIVVRPQRVAVPVISSELNEFQEFVELECQIWAGASNIALPLSEEREVSEVYRNKLPGSQIDYIDGLHGDGGIESDFNIERNSKRNVSRSQLVLGALDNLNRGEHCQVEVVDLEPDDPWRYIYQACLGTLPAEIDEDLIREGNWNRELGFSDFIDMQRVMCTGSLKDLLSRLYRSTGLITPRQMSMSHLSMANSSSAAMRMGPSIIPNAEYDRIDAGPNILVVCSECSVEDLSLLWNLRAAHGDFRAVPIGIPIEEMTRSAISEICNSPGLARDGITATSLYITSVSLSCDQLEEKIGEDIPGVKVCPYEKLVNFGTVLGWDRTEVLNWKSGIAKFCALDAPTYRNIRNMVNISSMLLLECDVAVLDSPFPNNSRYAIKAGYRSFRNGALSFCCAIGSADSVISLQWPTTLLAARSIAARRDLVLRESTPGTAVKIFTDSIGGLDNTSMFCHAPLLELLETLAAREGFGWYKNRLRSFGYEPEASECVGGTVDELPAVPFNKFKVALRNNDAATKYWLNWAERSNVIVKGFPIACEFCGSKQWVPVSAFNPPIMCRGCGREIEFPFGDRVNIDFRYRLSEKTRRIYAADAMGHLLTARFMKCILQSGNGGYLIGLHPGMSAVTPEKGVEVGEAYVLLFTQKGEFIPIEVKRSSTGLVENEIDKLNTLATSLNSTLSGVSACEYLSFMGEPLGKHIIKDELNIYRRFALSYDSMLDIHPFWKLGEDPFFLRVMDDDEIDEREGKFVQMMVRLSKDANQDMLTYYMVDNELNN</sequence>
<dbReference type="KEGG" id="cpre:Csp1_15520"/>
<keyword evidence="2" id="KW-1185">Reference proteome</keyword>
<gene>
    <name evidence="1" type="ORF">Csp1_15520</name>
</gene>
<evidence type="ECO:0000313" key="1">
    <source>
        <dbReference type="EMBL" id="AWT26337.1"/>
    </source>
</evidence>